<gene>
    <name evidence="5" type="ORF">ACFSGJ_12805</name>
</gene>
<dbReference type="Gene3D" id="3.30.465.10">
    <property type="match status" value="1"/>
</dbReference>
<accession>A0ABW4S686</accession>
<proteinExistence type="inferred from homology"/>
<feature type="domain" description="FAD-binding PCMH-type" evidence="4">
    <location>
        <begin position="40"/>
        <end position="221"/>
    </location>
</feature>
<organism evidence="5 6">
    <name type="scientific">Halodurantibacterium flavum</name>
    <dbReference type="NCBI Taxonomy" id="1382802"/>
    <lineage>
        <taxon>Bacteria</taxon>
        <taxon>Pseudomonadati</taxon>
        <taxon>Pseudomonadota</taxon>
        <taxon>Alphaproteobacteria</taxon>
        <taxon>Rhodobacterales</taxon>
        <taxon>Paracoccaceae</taxon>
        <taxon>Halodurantibacterium</taxon>
    </lineage>
</organism>
<dbReference type="PANTHER" id="PTHR43716:SF2">
    <property type="entry name" value="BLL6224 PROTEIN"/>
    <property type="match status" value="1"/>
</dbReference>
<evidence type="ECO:0000256" key="3">
    <source>
        <dbReference type="ARBA" id="ARBA00022827"/>
    </source>
</evidence>
<dbReference type="EMBL" id="JBHUGH010000009">
    <property type="protein sequence ID" value="MFD1913094.1"/>
    <property type="molecule type" value="Genomic_DNA"/>
</dbReference>
<comment type="caution">
    <text evidence="5">The sequence shown here is derived from an EMBL/GenBank/DDBJ whole genome shotgun (WGS) entry which is preliminary data.</text>
</comment>
<comment type="similarity">
    <text evidence="1">Belongs to the FAD-binding oxidoreductase/transferase type 4 family.</text>
</comment>
<name>A0ABW4S686_9RHOB</name>
<keyword evidence="2" id="KW-0285">Flavoprotein</keyword>
<dbReference type="InterPro" id="IPR036318">
    <property type="entry name" value="FAD-bd_PCMH-like_sf"/>
</dbReference>
<dbReference type="SUPFAM" id="SSF55103">
    <property type="entry name" value="FAD-linked oxidases, C-terminal domain"/>
    <property type="match status" value="1"/>
</dbReference>
<dbReference type="Gene3D" id="1.10.45.10">
    <property type="entry name" value="Vanillyl-alcohol Oxidase, Chain A, domain 4"/>
    <property type="match status" value="1"/>
</dbReference>
<dbReference type="Gene3D" id="3.30.70.2190">
    <property type="match status" value="1"/>
</dbReference>
<sequence>MSQAPAPRPTADLTEMLATRLPRITLRPAEPRYLEEPRGRYSAPSGMLALPRDTAEVAQIVAACGELGIGILPYGGGTGLVGGQVDQGGAMLILSLERMRAIRAIHPDENVLVAEAGATLAAVQAAAEGAGRLFPLSLASEGTAQIGGLLATNAGGVNVLRYGNARDLCLGLEAVLPDGRIWHGLRRLRKDNTGYDLRNLLIGSEGTLGIITAASLRLFPRPARRGAAMLVVPDPAAALALLTLAGGQIGAGIEAFELIGGAGPDFLREVMPEVRQPFATAPDWMVLIELGLGPAQDPAEALEQLFVAAHEAGLVEDGVIAQSEAQRAEFWTLRESIPEANRKIGAVSSHDIAVPLSSVPEFIARADAALAGMGDMRINCFGHLGDGNLHYNVFPAKGRSRHDYEALRPAIKEVVHDLVHALDGSVSAEHGIGRLKVADLERYGDPVKLDAMRAIKAALDPAGIMNPGAVLRAELRTGVTPRPGGTG</sequence>
<dbReference type="InterPro" id="IPR016166">
    <property type="entry name" value="FAD-bd_PCMH"/>
</dbReference>
<dbReference type="InterPro" id="IPR004113">
    <property type="entry name" value="FAD-bd_oxidored_4_C"/>
</dbReference>
<keyword evidence="6" id="KW-1185">Reference proteome</keyword>
<dbReference type="Pfam" id="PF02913">
    <property type="entry name" value="FAD-oxidase_C"/>
    <property type="match status" value="1"/>
</dbReference>
<reference evidence="6" key="1">
    <citation type="journal article" date="2019" name="Int. J. Syst. Evol. Microbiol.">
        <title>The Global Catalogue of Microorganisms (GCM) 10K type strain sequencing project: providing services to taxonomists for standard genome sequencing and annotation.</title>
        <authorList>
            <consortium name="The Broad Institute Genomics Platform"/>
            <consortium name="The Broad Institute Genome Sequencing Center for Infectious Disease"/>
            <person name="Wu L."/>
            <person name="Ma J."/>
        </authorList>
    </citation>
    <scope>NUCLEOTIDE SEQUENCE [LARGE SCALE GENOMIC DNA]</scope>
    <source>
        <strain evidence="6">CGMCC 4.7242</strain>
    </source>
</reference>
<dbReference type="InterPro" id="IPR016171">
    <property type="entry name" value="Vanillyl_alc_oxidase_C-sub2"/>
</dbReference>
<dbReference type="InterPro" id="IPR051264">
    <property type="entry name" value="FAD-oxidored/transferase_4"/>
</dbReference>
<dbReference type="InterPro" id="IPR016169">
    <property type="entry name" value="FAD-bd_PCMH_sub2"/>
</dbReference>
<evidence type="ECO:0000256" key="2">
    <source>
        <dbReference type="ARBA" id="ARBA00022630"/>
    </source>
</evidence>
<evidence type="ECO:0000259" key="4">
    <source>
        <dbReference type="PROSITE" id="PS51387"/>
    </source>
</evidence>
<dbReference type="InterPro" id="IPR016164">
    <property type="entry name" value="FAD-linked_Oxase-like_C"/>
</dbReference>
<dbReference type="Gene3D" id="3.30.70.2740">
    <property type="match status" value="1"/>
</dbReference>
<dbReference type="RefSeq" id="WP_390262364.1">
    <property type="nucleotide sequence ID" value="NZ_JBHUGH010000009.1"/>
</dbReference>
<keyword evidence="3" id="KW-0274">FAD</keyword>
<dbReference type="PANTHER" id="PTHR43716">
    <property type="entry name" value="D-2-HYDROXYGLUTARATE DEHYDROGENASE, MITOCHONDRIAL"/>
    <property type="match status" value="1"/>
</dbReference>
<protein>
    <submittedName>
        <fullName evidence="5">FAD-binding oxidoreductase</fullName>
    </submittedName>
</protein>
<dbReference type="Proteomes" id="UP001597353">
    <property type="component" value="Unassembled WGS sequence"/>
</dbReference>
<dbReference type="PROSITE" id="PS51387">
    <property type="entry name" value="FAD_PCMH"/>
    <property type="match status" value="1"/>
</dbReference>
<evidence type="ECO:0000313" key="5">
    <source>
        <dbReference type="EMBL" id="MFD1913094.1"/>
    </source>
</evidence>
<dbReference type="SUPFAM" id="SSF56176">
    <property type="entry name" value="FAD-binding/transporter-associated domain-like"/>
    <property type="match status" value="1"/>
</dbReference>
<dbReference type="InterPro" id="IPR006094">
    <property type="entry name" value="Oxid_FAD_bind_N"/>
</dbReference>
<dbReference type="Pfam" id="PF01565">
    <property type="entry name" value="FAD_binding_4"/>
    <property type="match status" value="1"/>
</dbReference>
<evidence type="ECO:0000313" key="6">
    <source>
        <dbReference type="Proteomes" id="UP001597353"/>
    </source>
</evidence>
<evidence type="ECO:0000256" key="1">
    <source>
        <dbReference type="ARBA" id="ARBA00008000"/>
    </source>
</evidence>